<feature type="domain" description="DUF7041" evidence="2">
    <location>
        <begin position="79"/>
        <end position="160"/>
    </location>
</feature>
<evidence type="ECO:0000259" key="2">
    <source>
        <dbReference type="Pfam" id="PF23055"/>
    </source>
</evidence>
<protein>
    <recommendedName>
        <fullName evidence="2">DUF7041 domain-containing protein</fullName>
    </recommendedName>
</protein>
<feature type="compositionally biased region" description="Low complexity" evidence="1">
    <location>
        <begin position="258"/>
        <end position="267"/>
    </location>
</feature>
<dbReference type="InterPro" id="IPR055469">
    <property type="entry name" value="DUF7041"/>
</dbReference>
<sequence>MKASSVAYIGDQDVFSRLIYILTSVLTVVMAHSEGHSPPPSPVPIIPPSAMAEVSTALSTPATLPTALTASISTVTVKLPLFWQNDPQMWFAQVEAQFATRCITSQKSCYDHVVSSLSPEYATEIRNLIFDPSSSNPYDTLKAKLIQRIAPFERRLQQLLSIDELGDRKLSQLLRRLHQLLGDNTSSTGQSFLRELFLRHLIANNRLVLACNTTVDLNILATQADSTSEITTHPVSVVDHTQQSSEIKQLRAEIVNLRQQFQPSASPRRPRSLPPRKQHSPSPFA</sequence>
<dbReference type="InParanoid" id="A0A1X7TJQ4"/>
<dbReference type="EnsemblMetazoa" id="Aqu2.1.15121_001">
    <property type="protein sequence ID" value="Aqu2.1.15121_001"/>
    <property type="gene ID" value="Aqu2.1.15121"/>
</dbReference>
<name>A0A1X7TJQ4_AMPQE</name>
<reference evidence="3" key="1">
    <citation type="submission" date="2017-05" db="UniProtKB">
        <authorList>
            <consortium name="EnsemblMetazoa"/>
        </authorList>
    </citation>
    <scope>IDENTIFICATION</scope>
</reference>
<evidence type="ECO:0000313" key="3">
    <source>
        <dbReference type="EnsemblMetazoa" id="Aqu2.1.15121_001"/>
    </source>
</evidence>
<evidence type="ECO:0000256" key="1">
    <source>
        <dbReference type="SAM" id="MobiDB-lite"/>
    </source>
</evidence>
<dbReference type="Pfam" id="PF23055">
    <property type="entry name" value="DUF7041"/>
    <property type="match status" value="1"/>
</dbReference>
<dbReference type="OMA" id="RCITSQK"/>
<feature type="compositionally biased region" description="Basic residues" evidence="1">
    <location>
        <begin position="268"/>
        <end position="279"/>
    </location>
</feature>
<feature type="region of interest" description="Disordered" evidence="1">
    <location>
        <begin position="258"/>
        <end position="285"/>
    </location>
</feature>
<dbReference type="PANTHER" id="PTHR33327:SF3">
    <property type="entry name" value="RNA-DIRECTED DNA POLYMERASE"/>
    <property type="match status" value="1"/>
</dbReference>
<dbReference type="OrthoDB" id="6260718at2759"/>
<accession>A0A1X7TJQ4</accession>
<organism evidence="3">
    <name type="scientific">Amphimedon queenslandica</name>
    <name type="common">Sponge</name>
    <dbReference type="NCBI Taxonomy" id="400682"/>
    <lineage>
        <taxon>Eukaryota</taxon>
        <taxon>Metazoa</taxon>
        <taxon>Porifera</taxon>
        <taxon>Demospongiae</taxon>
        <taxon>Heteroscleromorpha</taxon>
        <taxon>Haplosclerida</taxon>
        <taxon>Niphatidae</taxon>
        <taxon>Amphimedon</taxon>
    </lineage>
</organism>
<dbReference type="AlphaFoldDB" id="A0A1X7TJQ4"/>
<dbReference type="PANTHER" id="PTHR33327">
    <property type="entry name" value="ENDONUCLEASE"/>
    <property type="match status" value="1"/>
</dbReference>
<proteinExistence type="predicted"/>